<feature type="domain" description="SLC12A transporter C-terminal" evidence="10">
    <location>
        <begin position="1303"/>
        <end position="1366"/>
    </location>
</feature>
<evidence type="ECO:0000256" key="8">
    <source>
        <dbReference type="SAM" id="Phobius"/>
    </source>
</evidence>
<evidence type="ECO:0000256" key="6">
    <source>
        <dbReference type="ARBA" id="ARBA00023136"/>
    </source>
</evidence>
<name>A0A6A5VA98_9PLEO</name>
<feature type="transmembrane region" description="Helical" evidence="8">
    <location>
        <begin position="424"/>
        <end position="453"/>
    </location>
</feature>
<dbReference type="GO" id="GO:0005774">
    <property type="term" value="C:vacuolar membrane"/>
    <property type="evidence" value="ECO:0007669"/>
    <property type="project" value="TreeGrafter"/>
</dbReference>
<evidence type="ECO:0000256" key="7">
    <source>
        <dbReference type="SAM" id="MobiDB-lite"/>
    </source>
</evidence>
<feature type="domain" description="SLC12A transporter C-terminal" evidence="10">
    <location>
        <begin position="623"/>
        <end position="709"/>
    </location>
</feature>
<dbReference type="OrthoDB" id="2020542at2759"/>
<evidence type="ECO:0000256" key="5">
    <source>
        <dbReference type="ARBA" id="ARBA00022989"/>
    </source>
</evidence>
<dbReference type="PANTHER" id="PTHR11827">
    <property type="entry name" value="SOLUTE CARRIER FAMILY 12, CATION COTRANSPORTERS"/>
    <property type="match status" value="1"/>
</dbReference>
<dbReference type="GO" id="GO:0006884">
    <property type="term" value="P:cell volume homeostasis"/>
    <property type="evidence" value="ECO:0007669"/>
    <property type="project" value="TreeGrafter"/>
</dbReference>
<evidence type="ECO:0000256" key="2">
    <source>
        <dbReference type="ARBA" id="ARBA00010593"/>
    </source>
</evidence>
<feature type="transmembrane region" description="Helical" evidence="8">
    <location>
        <begin position="350"/>
        <end position="371"/>
    </location>
</feature>
<comment type="similarity">
    <text evidence="2">Belongs to the SLC12A transporter family.</text>
</comment>
<feature type="transmembrane region" description="Helical" evidence="8">
    <location>
        <begin position="257"/>
        <end position="278"/>
    </location>
</feature>
<evidence type="ECO:0000256" key="3">
    <source>
        <dbReference type="ARBA" id="ARBA00022448"/>
    </source>
</evidence>
<dbReference type="InterPro" id="IPR004841">
    <property type="entry name" value="AA-permease/SLC12A_dom"/>
</dbReference>
<reference evidence="11" key="1">
    <citation type="journal article" date="2020" name="Stud. Mycol.">
        <title>101 Dothideomycetes genomes: a test case for predicting lifestyles and emergence of pathogens.</title>
        <authorList>
            <person name="Haridas S."/>
            <person name="Albert R."/>
            <person name="Binder M."/>
            <person name="Bloem J."/>
            <person name="Labutti K."/>
            <person name="Salamov A."/>
            <person name="Andreopoulos B."/>
            <person name="Baker S."/>
            <person name="Barry K."/>
            <person name="Bills G."/>
            <person name="Bluhm B."/>
            <person name="Cannon C."/>
            <person name="Castanera R."/>
            <person name="Culley D."/>
            <person name="Daum C."/>
            <person name="Ezra D."/>
            <person name="Gonzalez J."/>
            <person name="Henrissat B."/>
            <person name="Kuo A."/>
            <person name="Liang C."/>
            <person name="Lipzen A."/>
            <person name="Lutzoni F."/>
            <person name="Magnuson J."/>
            <person name="Mondo S."/>
            <person name="Nolan M."/>
            <person name="Ohm R."/>
            <person name="Pangilinan J."/>
            <person name="Park H.-J."/>
            <person name="Ramirez L."/>
            <person name="Alfaro M."/>
            <person name="Sun H."/>
            <person name="Tritt A."/>
            <person name="Yoshinaga Y."/>
            <person name="Zwiers L.-H."/>
            <person name="Turgeon B."/>
            <person name="Goodwin S."/>
            <person name="Spatafora J."/>
            <person name="Crous P."/>
            <person name="Grigoriev I."/>
        </authorList>
    </citation>
    <scope>NUCLEOTIDE SEQUENCE</scope>
    <source>
        <strain evidence="11">CBS 107.79</strain>
    </source>
</reference>
<feature type="transmembrane region" description="Helical" evidence="8">
    <location>
        <begin position="128"/>
        <end position="148"/>
    </location>
</feature>
<dbReference type="FunFam" id="1.20.1740.10:FF:000013">
    <property type="entry name" value="Solute carrier family 12 member"/>
    <property type="match status" value="1"/>
</dbReference>
<evidence type="ECO:0000259" key="9">
    <source>
        <dbReference type="Pfam" id="PF00324"/>
    </source>
</evidence>
<sequence length="1370" mass="150141">MTEPASTRRRMPPRSHSSFATRAATDDAERLNRRSSILPSPSPGEETPLLVRPLESSTTSLYDGRNEPTQETDHGLESMREWFSRPMRLLRSRPPQDGSSEAKRHSGSEVTKPRPGAFPRPVGGTSKLGTFAGVFVPTTLNVLSILMFLRFGFILGQAGVVGMMGMLVACYAIDLLTTMSISAIATNGTVRGGGAYYLISRSLGPEFGGSIGIVFYLGLVFNTSMNAVGLIDCFIENFGVDSGSWYPWMLEGFRWQFLWATIVLVICTVICLAGSGLFARCSNGLLFLLIVAIASIPLSALIKDPFSDAKAGIEFTGLSLQTLRQNLLPHFTKGADGSQDKRHHENWSNLFGILFPACSGIFAGASMSGDLKHPSKAIPKGTLYGLGITFILYTIVILSMAAAISRDSFLNNTNVIQLTNISGVVILVGEFSTAAFSVLMGVIGSAKLLQALARDHLLPGLSIFGQGTTKSDDPTYAIIFTFLLAQITMLSDINQIASFVTMTYLMTFLVTNLATFALKIGSAPNFRPSFHFFNWKTAAIGTIVSGATMFFVDGVYASGCVGLLIVIFLLIHYTTPPKPWGDVSQSLIYHQVRKYLLRLKQEHVKFWRPQILLLVNDPRRQYKLIQFCNSLKKGGLFVLGHVIISQDFGAAVPEARQQQQSWTKYIDFSRIKAFVNITISPMVEWGARNLVLSAGLGGMRPNVVVLGFYNLGELRQSQPFIGIPSPQPSRPVSKAANHPLSRQAIQALARRRQTSDKLSGILPTDAMKPENSIGIQNYVTIVEDLVLRLQINVALAKGFQELEVPAPKLTRSQQLLSTLRLADAEESEPSKKYIDLWPIQMSAEIATAGEDPSRKNVLTTNFDTYTLILQLGCILHTVPSWRRTYKLRVAVFVEYETDVEVERGRVTTLLRNLRIEAEVLVFWLASGSLKMYEVIVNGKGEGEFAEAAQDVEYTLDDEQWWRDIQKLRKSQDISASQELTQASDLLEAVVNWPTSSFQHGRTESKPKRFAELKKLLRRRRRKTSVSNLGEIGASIGMRAQRLPAELISNNGSSSSDDDDYPEEAVTTESDTGTSDFDEYDLDASDAEDERPAGMLQRAQTTTAAKGLPFISRTLGIRILPTSTHSQASTHQSLANAHRYPRRAPWRFSSPEQEERPTADSVTPLKPHPEATTSDTALLTTRENAQTPPNKPTISPKKKPVHPPPIRHQSLPKFTSKPTPPTAVAPEETAGPSIMFVDTPSPTAARKPDPLAASTVGSSSALSSAPSRPSLMDASAMPVAGQASGYPLQQAIPLSFNDLPCRAQHLILNELIREHSDDTAVVFTTLPSPVEGTSESEAESVKYISDLEVLCQGLPPCLLVHSNSMTVTMNL</sequence>
<keyword evidence="3" id="KW-0813">Transport</keyword>
<evidence type="ECO:0000256" key="4">
    <source>
        <dbReference type="ARBA" id="ARBA00022692"/>
    </source>
</evidence>
<dbReference type="InterPro" id="IPR004842">
    <property type="entry name" value="SLC12A_fam"/>
</dbReference>
<dbReference type="InterPro" id="IPR018491">
    <property type="entry name" value="SLC12_C"/>
</dbReference>
<accession>A0A6A5VA98</accession>
<dbReference type="Proteomes" id="UP000800036">
    <property type="component" value="Unassembled WGS sequence"/>
</dbReference>
<dbReference type="Pfam" id="PF00324">
    <property type="entry name" value="AA_permease"/>
    <property type="match status" value="1"/>
</dbReference>
<feature type="region of interest" description="Disordered" evidence="7">
    <location>
        <begin position="1"/>
        <end position="78"/>
    </location>
</feature>
<dbReference type="PANTHER" id="PTHR11827:SF72">
    <property type="entry name" value="GH08340P"/>
    <property type="match status" value="1"/>
</dbReference>
<dbReference type="Pfam" id="PF03522">
    <property type="entry name" value="SLC12"/>
    <property type="match status" value="2"/>
</dbReference>
<feature type="compositionally biased region" description="Polar residues" evidence="7">
    <location>
        <begin position="1170"/>
        <end position="1187"/>
    </location>
</feature>
<evidence type="ECO:0008006" key="13">
    <source>
        <dbReference type="Google" id="ProtNLM"/>
    </source>
</evidence>
<keyword evidence="6 8" id="KW-0472">Membrane</keyword>
<comment type="subcellular location">
    <subcellularLocation>
        <location evidence="1">Membrane</location>
        <topology evidence="1">Multi-pass membrane protein</topology>
    </subcellularLocation>
</comment>
<feature type="compositionally biased region" description="Basic and acidic residues" evidence="7">
    <location>
        <begin position="64"/>
        <end position="78"/>
    </location>
</feature>
<keyword evidence="4 8" id="KW-0812">Transmembrane</keyword>
<feature type="region of interest" description="Disordered" evidence="7">
    <location>
        <begin position="90"/>
        <end position="121"/>
    </location>
</feature>
<keyword evidence="5 8" id="KW-1133">Transmembrane helix</keyword>
<feature type="transmembrane region" description="Helical" evidence="8">
    <location>
        <begin position="496"/>
        <end position="518"/>
    </location>
</feature>
<feature type="region of interest" description="Disordered" evidence="7">
    <location>
        <begin position="1123"/>
        <end position="1270"/>
    </location>
</feature>
<protein>
    <recommendedName>
        <fullName evidence="13">Cation chloride cotransporter-like protein</fullName>
    </recommendedName>
</protein>
<dbReference type="Gene3D" id="1.20.1740.10">
    <property type="entry name" value="Amino acid/polyamine transporter I"/>
    <property type="match status" value="1"/>
</dbReference>
<evidence type="ECO:0000259" key="10">
    <source>
        <dbReference type="Pfam" id="PF03522"/>
    </source>
</evidence>
<proteinExistence type="inferred from homology"/>
<evidence type="ECO:0000256" key="1">
    <source>
        <dbReference type="ARBA" id="ARBA00004141"/>
    </source>
</evidence>
<feature type="transmembrane region" description="Helical" evidence="8">
    <location>
        <begin position="383"/>
        <end position="404"/>
    </location>
</feature>
<dbReference type="EMBL" id="ML976677">
    <property type="protein sequence ID" value="KAF1974084.1"/>
    <property type="molecule type" value="Genomic_DNA"/>
</dbReference>
<evidence type="ECO:0000313" key="12">
    <source>
        <dbReference type="Proteomes" id="UP000800036"/>
    </source>
</evidence>
<feature type="domain" description="Amino acid permease/ SLC12A" evidence="9">
    <location>
        <begin position="134"/>
        <end position="612"/>
    </location>
</feature>
<feature type="transmembrane region" description="Helical" evidence="8">
    <location>
        <begin position="538"/>
        <end position="571"/>
    </location>
</feature>
<organism evidence="11 12">
    <name type="scientific">Bimuria novae-zelandiae CBS 107.79</name>
    <dbReference type="NCBI Taxonomy" id="1447943"/>
    <lineage>
        <taxon>Eukaryota</taxon>
        <taxon>Fungi</taxon>
        <taxon>Dikarya</taxon>
        <taxon>Ascomycota</taxon>
        <taxon>Pezizomycotina</taxon>
        <taxon>Dothideomycetes</taxon>
        <taxon>Pleosporomycetidae</taxon>
        <taxon>Pleosporales</taxon>
        <taxon>Massarineae</taxon>
        <taxon>Didymosphaeriaceae</taxon>
        <taxon>Bimuria</taxon>
    </lineage>
</organism>
<evidence type="ECO:0000313" key="11">
    <source>
        <dbReference type="EMBL" id="KAF1974084.1"/>
    </source>
</evidence>
<keyword evidence="12" id="KW-1185">Reference proteome</keyword>
<feature type="compositionally biased region" description="Low complexity" evidence="7">
    <location>
        <begin position="1257"/>
        <end position="1270"/>
    </location>
</feature>
<feature type="transmembrane region" description="Helical" evidence="8">
    <location>
        <begin position="194"/>
        <end position="219"/>
    </location>
</feature>
<dbReference type="GO" id="GO:0034486">
    <property type="term" value="P:vacuolar transmembrane transport"/>
    <property type="evidence" value="ECO:0007669"/>
    <property type="project" value="TreeGrafter"/>
</dbReference>
<feature type="compositionally biased region" description="Low complexity" evidence="7">
    <location>
        <begin position="1123"/>
        <end position="1132"/>
    </location>
</feature>
<feature type="region of interest" description="Disordered" evidence="7">
    <location>
        <begin position="1047"/>
        <end position="1079"/>
    </location>
</feature>
<dbReference type="GO" id="GO:0055075">
    <property type="term" value="P:potassium ion homeostasis"/>
    <property type="evidence" value="ECO:0007669"/>
    <property type="project" value="TreeGrafter"/>
</dbReference>
<gene>
    <name evidence="11" type="ORF">BU23DRAFT_567865</name>
</gene>
<feature type="transmembrane region" description="Helical" evidence="8">
    <location>
        <begin position="285"/>
        <end position="302"/>
    </location>
</feature>
<dbReference type="GO" id="GO:0055064">
    <property type="term" value="P:chloride ion homeostasis"/>
    <property type="evidence" value="ECO:0007669"/>
    <property type="project" value="TreeGrafter"/>
</dbReference>
<dbReference type="GO" id="GO:0015379">
    <property type="term" value="F:potassium:chloride symporter activity"/>
    <property type="evidence" value="ECO:0007669"/>
    <property type="project" value="TreeGrafter"/>
</dbReference>